<dbReference type="InterPro" id="IPR006379">
    <property type="entry name" value="HAD-SF_hydro_IIB"/>
</dbReference>
<dbReference type="PANTHER" id="PTHR10000:SF8">
    <property type="entry name" value="HAD SUPERFAMILY HYDROLASE-LIKE, TYPE 3"/>
    <property type="match status" value="1"/>
</dbReference>
<dbReference type="InterPro" id="IPR023214">
    <property type="entry name" value="HAD_sf"/>
</dbReference>
<dbReference type="RefSeq" id="WP_117894951.1">
    <property type="nucleotide sequence ID" value="NZ_CABJCV010000009.1"/>
</dbReference>
<keyword evidence="1" id="KW-0378">Hydrolase</keyword>
<sequence>MKVLASDFDGTLFFKGKFREEDLKQIRAFQAQGHQFGLCTGRPLAGVTGAIRESVRCDFMILSSGAQILDGEGRTLYKACIDLETAAQVGRRFSGELDFYYQTGEGTYCQRRTDGQIPASASILTAIPYRPFTRLDELPADIYGLSLYAETDAHAQETAAQINAQFPTLEAFQNEEWIDVARRGCSKGKGIELLKQQLSFKTIAGIGDSYNDIPLLRTTSPSFTFHSSPDAVKQEAQFLVDSLAEAVAVMMRMPEEKR</sequence>
<dbReference type="NCBIfam" id="TIGR01484">
    <property type="entry name" value="HAD-SF-IIB"/>
    <property type="match status" value="1"/>
</dbReference>
<dbReference type="PANTHER" id="PTHR10000">
    <property type="entry name" value="PHOSPHOSERINE PHOSPHATASE"/>
    <property type="match status" value="1"/>
</dbReference>
<dbReference type="Pfam" id="PF08282">
    <property type="entry name" value="Hydrolase_3"/>
    <property type="match status" value="1"/>
</dbReference>
<dbReference type="Gene3D" id="3.30.1240.10">
    <property type="match status" value="1"/>
</dbReference>
<dbReference type="InterPro" id="IPR036412">
    <property type="entry name" value="HAD-like_sf"/>
</dbReference>
<comment type="caution">
    <text evidence="1">The sequence shown here is derived from an EMBL/GenBank/DDBJ whole genome shotgun (WGS) entry which is preliminary data.</text>
</comment>
<organism evidence="1 2">
    <name type="scientific">Holdemania filiformis</name>
    <dbReference type="NCBI Taxonomy" id="61171"/>
    <lineage>
        <taxon>Bacteria</taxon>
        <taxon>Bacillati</taxon>
        <taxon>Bacillota</taxon>
        <taxon>Erysipelotrichia</taxon>
        <taxon>Erysipelotrichales</taxon>
        <taxon>Erysipelotrichaceae</taxon>
        <taxon>Holdemania</taxon>
    </lineage>
</organism>
<dbReference type="GO" id="GO:0016791">
    <property type="term" value="F:phosphatase activity"/>
    <property type="evidence" value="ECO:0007669"/>
    <property type="project" value="TreeGrafter"/>
</dbReference>
<evidence type="ECO:0000313" key="2">
    <source>
        <dbReference type="Proteomes" id="UP000284178"/>
    </source>
</evidence>
<dbReference type="GO" id="GO:0005829">
    <property type="term" value="C:cytosol"/>
    <property type="evidence" value="ECO:0007669"/>
    <property type="project" value="TreeGrafter"/>
</dbReference>
<dbReference type="GeneID" id="83015531"/>
<gene>
    <name evidence="1" type="ORF">DWY25_08970</name>
</gene>
<keyword evidence="2" id="KW-1185">Reference proteome</keyword>
<dbReference type="SUPFAM" id="SSF56784">
    <property type="entry name" value="HAD-like"/>
    <property type="match status" value="1"/>
</dbReference>
<reference evidence="1 2" key="1">
    <citation type="submission" date="2018-08" db="EMBL/GenBank/DDBJ databases">
        <title>A genome reference for cultivated species of the human gut microbiota.</title>
        <authorList>
            <person name="Zou Y."/>
            <person name="Xue W."/>
            <person name="Luo G."/>
        </authorList>
    </citation>
    <scope>NUCLEOTIDE SEQUENCE [LARGE SCALE GENOMIC DNA]</scope>
    <source>
        <strain evidence="1 2">AF24-29</strain>
    </source>
</reference>
<evidence type="ECO:0000313" key="1">
    <source>
        <dbReference type="EMBL" id="RGR74198.1"/>
    </source>
</evidence>
<dbReference type="Gene3D" id="3.40.50.1000">
    <property type="entry name" value="HAD superfamily/HAD-like"/>
    <property type="match status" value="1"/>
</dbReference>
<dbReference type="AlphaFoldDB" id="A0A412G194"/>
<proteinExistence type="predicted"/>
<dbReference type="Proteomes" id="UP000284178">
    <property type="component" value="Unassembled WGS sequence"/>
</dbReference>
<dbReference type="GO" id="GO:0000287">
    <property type="term" value="F:magnesium ion binding"/>
    <property type="evidence" value="ECO:0007669"/>
    <property type="project" value="TreeGrafter"/>
</dbReference>
<dbReference type="EMBL" id="QRUP01000009">
    <property type="protein sequence ID" value="RGR74198.1"/>
    <property type="molecule type" value="Genomic_DNA"/>
</dbReference>
<accession>A0A412G194</accession>
<protein>
    <submittedName>
        <fullName evidence="1">HAD-IIB family hydrolase</fullName>
    </submittedName>
</protein>
<name>A0A412G194_9FIRM</name>